<name>A0A2P2NHS6_RHIMU</name>
<dbReference type="AlphaFoldDB" id="A0A2P2NHS6"/>
<reference evidence="3" key="1">
    <citation type="submission" date="2018-02" db="EMBL/GenBank/DDBJ databases">
        <title>Rhizophora mucronata_Transcriptome.</title>
        <authorList>
            <person name="Meera S.P."/>
            <person name="Sreeshan A."/>
            <person name="Augustine A."/>
        </authorList>
    </citation>
    <scope>NUCLEOTIDE SEQUENCE</scope>
    <source>
        <tissue evidence="3">Leaf</tissue>
    </source>
</reference>
<organism evidence="3">
    <name type="scientific">Rhizophora mucronata</name>
    <name type="common">Asiatic mangrove</name>
    <dbReference type="NCBI Taxonomy" id="61149"/>
    <lineage>
        <taxon>Eukaryota</taxon>
        <taxon>Viridiplantae</taxon>
        <taxon>Streptophyta</taxon>
        <taxon>Embryophyta</taxon>
        <taxon>Tracheophyta</taxon>
        <taxon>Spermatophyta</taxon>
        <taxon>Magnoliopsida</taxon>
        <taxon>eudicotyledons</taxon>
        <taxon>Gunneridae</taxon>
        <taxon>Pentapetalae</taxon>
        <taxon>rosids</taxon>
        <taxon>fabids</taxon>
        <taxon>Malpighiales</taxon>
        <taxon>Rhizophoraceae</taxon>
        <taxon>Rhizophora</taxon>
    </lineage>
</organism>
<dbReference type="PANTHER" id="PTHR36619:SF3">
    <property type="entry name" value="TRANSMEMBRANE PROTEIN"/>
    <property type="match status" value="1"/>
</dbReference>
<keyword evidence="2" id="KW-0732">Signal</keyword>
<evidence type="ECO:0000256" key="1">
    <source>
        <dbReference type="SAM" id="MobiDB-lite"/>
    </source>
</evidence>
<evidence type="ECO:0000256" key="2">
    <source>
        <dbReference type="SAM" id="SignalP"/>
    </source>
</evidence>
<feature type="chain" id="PRO_5015152352" evidence="2">
    <location>
        <begin position="26"/>
        <end position="102"/>
    </location>
</feature>
<feature type="region of interest" description="Disordered" evidence="1">
    <location>
        <begin position="32"/>
        <end position="63"/>
    </location>
</feature>
<dbReference type="EMBL" id="GGEC01061476">
    <property type="protein sequence ID" value="MBX41960.1"/>
    <property type="molecule type" value="Transcribed_RNA"/>
</dbReference>
<sequence length="102" mass="11228">MSSALFLKFLFHLLLLLSLLTTMSSSNPMAGVVSATRPMETKSPKFKTLKPKTSRGSRGFNGRDVESCLPKGFHRTSAPSRYINYNTGSSTRCVTEKRVNGP</sequence>
<accession>A0A2P2NHS6</accession>
<evidence type="ECO:0000313" key="3">
    <source>
        <dbReference type="EMBL" id="MBX41960.1"/>
    </source>
</evidence>
<proteinExistence type="predicted"/>
<protein>
    <submittedName>
        <fullName evidence="3">Uncharacterized protein</fullName>
    </submittedName>
</protein>
<feature type="signal peptide" evidence="2">
    <location>
        <begin position="1"/>
        <end position="25"/>
    </location>
</feature>
<feature type="compositionally biased region" description="Basic residues" evidence="1">
    <location>
        <begin position="44"/>
        <end position="55"/>
    </location>
</feature>
<dbReference type="PANTHER" id="PTHR36619">
    <property type="entry name" value="OS04G0208900 PROTEIN"/>
    <property type="match status" value="1"/>
</dbReference>